<gene>
    <name evidence="2" type="ORF">METZ01_LOCUS217168</name>
</gene>
<reference evidence="2" key="1">
    <citation type="submission" date="2018-05" db="EMBL/GenBank/DDBJ databases">
        <authorList>
            <person name="Lanie J.A."/>
            <person name="Ng W.-L."/>
            <person name="Kazmierczak K.M."/>
            <person name="Andrzejewski T.M."/>
            <person name="Davidsen T.M."/>
            <person name="Wayne K.J."/>
            <person name="Tettelin H."/>
            <person name="Glass J.I."/>
            <person name="Rusch D."/>
            <person name="Podicherti R."/>
            <person name="Tsui H.-C.T."/>
            <person name="Winkler M.E."/>
        </authorList>
    </citation>
    <scope>NUCLEOTIDE SEQUENCE</scope>
</reference>
<feature type="transmembrane region" description="Helical" evidence="1">
    <location>
        <begin position="37"/>
        <end position="57"/>
    </location>
</feature>
<keyword evidence="1" id="KW-0472">Membrane</keyword>
<accession>A0A382FPN6</accession>
<keyword evidence="1" id="KW-0812">Transmembrane</keyword>
<proteinExistence type="predicted"/>
<dbReference type="AlphaFoldDB" id="A0A382FPN6"/>
<sequence length="75" mass="7854">MILSLMVLAIVLSLSVGAGYLVTRPLRLGDAPATDRLFFSAAAGFGVISIMPLEVTVRRLGQADTSSSQESGSDR</sequence>
<dbReference type="EMBL" id="UINC01050853">
    <property type="protein sequence ID" value="SVB64314.1"/>
    <property type="molecule type" value="Genomic_DNA"/>
</dbReference>
<organism evidence="2">
    <name type="scientific">marine metagenome</name>
    <dbReference type="NCBI Taxonomy" id="408172"/>
    <lineage>
        <taxon>unclassified sequences</taxon>
        <taxon>metagenomes</taxon>
        <taxon>ecological metagenomes</taxon>
    </lineage>
</organism>
<keyword evidence="1" id="KW-1133">Transmembrane helix</keyword>
<name>A0A382FPN6_9ZZZZ</name>
<protein>
    <submittedName>
        <fullName evidence="2">Uncharacterized protein</fullName>
    </submittedName>
</protein>
<evidence type="ECO:0000313" key="2">
    <source>
        <dbReference type="EMBL" id="SVB64314.1"/>
    </source>
</evidence>
<evidence type="ECO:0000256" key="1">
    <source>
        <dbReference type="SAM" id="Phobius"/>
    </source>
</evidence>